<dbReference type="Proteomes" id="UP001634393">
    <property type="component" value="Unassembled WGS sequence"/>
</dbReference>
<evidence type="ECO:0000313" key="1">
    <source>
        <dbReference type="EMBL" id="KAL3834259.1"/>
    </source>
</evidence>
<reference evidence="1 2" key="1">
    <citation type="submission" date="2024-12" db="EMBL/GenBank/DDBJ databases">
        <title>The unique morphological basis and parallel evolutionary history of personate flowers in Penstemon.</title>
        <authorList>
            <person name="Depatie T.H."/>
            <person name="Wessinger C.A."/>
        </authorList>
    </citation>
    <scope>NUCLEOTIDE SEQUENCE [LARGE SCALE GENOMIC DNA]</scope>
    <source>
        <strain evidence="1">WTNN_2</strain>
        <tissue evidence="1">Leaf</tissue>
    </source>
</reference>
<sequence>MIPQSPYLIYYIPKLYEIIFKTICYDFSLGR</sequence>
<proteinExistence type="predicted"/>
<accession>A0ABD3TBD3</accession>
<name>A0ABD3TBD3_9LAMI</name>
<organism evidence="1 2">
    <name type="scientific">Penstemon smallii</name>
    <dbReference type="NCBI Taxonomy" id="265156"/>
    <lineage>
        <taxon>Eukaryota</taxon>
        <taxon>Viridiplantae</taxon>
        <taxon>Streptophyta</taxon>
        <taxon>Embryophyta</taxon>
        <taxon>Tracheophyta</taxon>
        <taxon>Spermatophyta</taxon>
        <taxon>Magnoliopsida</taxon>
        <taxon>eudicotyledons</taxon>
        <taxon>Gunneridae</taxon>
        <taxon>Pentapetalae</taxon>
        <taxon>asterids</taxon>
        <taxon>lamiids</taxon>
        <taxon>Lamiales</taxon>
        <taxon>Plantaginaceae</taxon>
        <taxon>Cheloneae</taxon>
        <taxon>Penstemon</taxon>
    </lineage>
</organism>
<dbReference type="AlphaFoldDB" id="A0ABD3TBD3"/>
<protein>
    <submittedName>
        <fullName evidence="1">Uncharacterized protein</fullName>
    </submittedName>
</protein>
<comment type="caution">
    <text evidence="1">The sequence shown here is derived from an EMBL/GenBank/DDBJ whole genome shotgun (WGS) entry which is preliminary data.</text>
</comment>
<keyword evidence="2" id="KW-1185">Reference proteome</keyword>
<dbReference type="EMBL" id="JBJXBP010000004">
    <property type="protein sequence ID" value="KAL3834259.1"/>
    <property type="molecule type" value="Genomic_DNA"/>
</dbReference>
<gene>
    <name evidence="1" type="ORF">ACJIZ3_008995</name>
</gene>
<evidence type="ECO:0000313" key="2">
    <source>
        <dbReference type="Proteomes" id="UP001634393"/>
    </source>
</evidence>